<dbReference type="VEuPathDB" id="VectorBase:ISCI002483"/>
<dbReference type="AlphaFoldDB" id="B7P9R1"/>
<accession>B7P9R1</accession>
<name>B7P9R1_IXOSC</name>
<dbReference type="InParanoid" id="B7P9R1"/>
<dbReference type="EMBL" id="DS666365">
    <property type="protein sequence ID" value="EEC03333.1"/>
    <property type="molecule type" value="Genomic_DNA"/>
</dbReference>
<reference evidence="1 3" key="1">
    <citation type="submission" date="2008-03" db="EMBL/GenBank/DDBJ databases">
        <title>Annotation of Ixodes scapularis.</title>
        <authorList>
            <consortium name="Ixodes scapularis Genome Project Consortium"/>
            <person name="Caler E."/>
            <person name="Hannick L.I."/>
            <person name="Bidwell S."/>
            <person name="Joardar V."/>
            <person name="Thiagarajan M."/>
            <person name="Amedeo P."/>
            <person name="Galinsky K.J."/>
            <person name="Schobel S."/>
            <person name="Inman J."/>
            <person name="Hostetler J."/>
            <person name="Miller J."/>
            <person name="Hammond M."/>
            <person name="Megy K."/>
            <person name="Lawson D."/>
            <person name="Kodira C."/>
            <person name="Sutton G."/>
            <person name="Meyer J."/>
            <person name="Hill C.A."/>
            <person name="Birren B."/>
            <person name="Nene V."/>
            <person name="Collins F."/>
            <person name="Alarcon-Chaidez F."/>
            <person name="Wikel S."/>
            <person name="Strausberg R."/>
        </authorList>
    </citation>
    <scope>NUCLEOTIDE SEQUENCE [LARGE SCALE GENOMIC DNA]</scope>
    <source>
        <strain evidence="3">Wikel</strain>
        <strain evidence="1">Wikel colony</strain>
    </source>
</reference>
<dbReference type="PaxDb" id="6945-B7P9R1"/>
<dbReference type="Proteomes" id="UP000001555">
    <property type="component" value="Unassembled WGS sequence"/>
</dbReference>
<dbReference type="HOGENOM" id="CLU_2199803_0_0_1"/>
<dbReference type="VEuPathDB" id="VectorBase:ISCW002483"/>
<organism>
    <name type="scientific">Ixodes scapularis</name>
    <name type="common">Black-legged tick</name>
    <name type="synonym">Deer tick</name>
    <dbReference type="NCBI Taxonomy" id="6945"/>
    <lineage>
        <taxon>Eukaryota</taxon>
        <taxon>Metazoa</taxon>
        <taxon>Ecdysozoa</taxon>
        <taxon>Arthropoda</taxon>
        <taxon>Chelicerata</taxon>
        <taxon>Arachnida</taxon>
        <taxon>Acari</taxon>
        <taxon>Parasitiformes</taxon>
        <taxon>Ixodida</taxon>
        <taxon>Ixodoidea</taxon>
        <taxon>Ixodidae</taxon>
        <taxon>Ixodinae</taxon>
        <taxon>Ixodes</taxon>
    </lineage>
</organism>
<sequence length="108" mass="11178">MFSKEQLVYASPRRNLVASKTSFLIRDILGGVPEPEGTLYGIVEETADAGVGLATPRSPWSAAGPAGGPQDTCCGGLLFGCVTVPCLGCAASWSTGELPRKCGRQTAF</sequence>
<proteinExistence type="predicted"/>
<protein>
    <submittedName>
        <fullName evidence="1 2">Uncharacterized protein</fullName>
    </submittedName>
</protein>
<reference evidence="2" key="2">
    <citation type="submission" date="2020-05" db="UniProtKB">
        <authorList>
            <consortium name="EnsemblMetazoa"/>
        </authorList>
    </citation>
    <scope>IDENTIFICATION</scope>
    <source>
        <strain evidence="2">wikel</strain>
    </source>
</reference>
<keyword evidence="3" id="KW-1185">Reference proteome</keyword>
<dbReference type="EnsemblMetazoa" id="ISCW002483-RA">
    <property type="protein sequence ID" value="ISCW002483-PA"/>
    <property type="gene ID" value="ISCW002483"/>
</dbReference>
<evidence type="ECO:0000313" key="2">
    <source>
        <dbReference type="EnsemblMetazoa" id="ISCW002483-PA"/>
    </source>
</evidence>
<dbReference type="EMBL" id="ABJB010997001">
    <property type="status" value="NOT_ANNOTATED_CDS"/>
    <property type="molecule type" value="Genomic_DNA"/>
</dbReference>
<evidence type="ECO:0000313" key="1">
    <source>
        <dbReference type="EMBL" id="EEC03333.1"/>
    </source>
</evidence>
<evidence type="ECO:0000313" key="3">
    <source>
        <dbReference type="Proteomes" id="UP000001555"/>
    </source>
</evidence>
<gene>
    <name evidence="1" type="ORF">IscW_ISCW002483</name>
</gene>